<dbReference type="AlphaFoldDB" id="A0A395JK35"/>
<sequence length="170" mass="19315">MNNIKLRILSLIYFGMFAVLPFAYAESSNHKNYPAIITDIQACSAASVDAERLSCFDALAQSVAQPNTQVSVESSNNKEPETLPDNIGGGKFNDNTETPVGVRGLVTSCQKAHDGKWFYIFSSGQVWKQTDRSKRRYRECHFYVTIFEDGFGYKMRVDDETRITRIKRHK</sequence>
<protein>
    <submittedName>
        <fullName evidence="2">Uncharacterized protein</fullName>
    </submittedName>
</protein>
<reference evidence="2 3" key="1">
    <citation type="submission" date="2018-06" db="EMBL/GenBank/DDBJ databases">
        <title>Genomic Encyclopedia of Type Strains, Phase IV (KMG-IV): sequencing the most valuable type-strain genomes for metagenomic binning, comparative biology and taxonomic classification.</title>
        <authorList>
            <person name="Goeker M."/>
        </authorList>
    </citation>
    <scope>NUCLEOTIDE SEQUENCE [LARGE SCALE GENOMIC DNA]</scope>
    <source>
        <strain evidence="2 3">DSM 24032</strain>
    </source>
</reference>
<keyword evidence="3" id="KW-1185">Reference proteome</keyword>
<evidence type="ECO:0000313" key="2">
    <source>
        <dbReference type="EMBL" id="RBP51136.1"/>
    </source>
</evidence>
<feature type="region of interest" description="Disordered" evidence="1">
    <location>
        <begin position="69"/>
        <end position="94"/>
    </location>
</feature>
<dbReference type="InParanoid" id="A0A395JK35"/>
<dbReference type="Proteomes" id="UP000253083">
    <property type="component" value="Unassembled WGS sequence"/>
</dbReference>
<proteinExistence type="predicted"/>
<organism evidence="2 3">
    <name type="scientific">Arenicella xantha</name>
    <dbReference type="NCBI Taxonomy" id="644221"/>
    <lineage>
        <taxon>Bacteria</taxon>
        <taxon>Pseudomonadati</taxon>
        <taxon>Pseudomonadota</taxon>
        <taxon>Gammaproteobacteria</taxon>
        <taxon>Arenicellales</taxon>
        <taxon>Arenicellaceae</taxon>
        <taxon>Arenicella</taxon>
    </lineage>
</organism>
<accession>A0A395JK35</accession>
<evidence type="ECO:0000313" key="3">
    <source>
        <dbReference type="Proteomes" id="UP000253083"/>
    </source>
</evidence>
<dbReference type="EMBL" id="QNRT01000002">
    <property type="protein sequence ID" value="RBP51136.1"/>
    <property type="molecule type" value="Genomic_DNA"/>
</dbReference>
<dbReference type="RefSeq" id="WP_113953931.1">
    <property type="nucleotide sequence ID" value="NZ_QNRT01000002.1"/>
</dbReference>
<comment type="caution">
    <text evidence="2">The sequence shown here is derived from an EMBL/GenBank/DDBJ whole genome shotgun (WGS) entry which is preliminary data.</text>
</comment>
<evidence type="ECO:0000256" key="1">
    <source>
        <dbReference type="SAM" id="MobiDB-lite"/>
    </source>
</evidence>
<dbReference type="OrthoDB" id="4750212at2"/>
<gene>
    <name evidence="2" type="ORF">DFR28_102555</name>
</gene>
<name>A0A395JK35_9GAMM</name>